<evidence type="ECO:0000313" key="5">
    <source>
        <dbReference type="Proteomes" id="UP000663832"/>
    </source>
</evidence>
<evidence type="ECO:0000313" key="3">
    <source>
        <dbReference type="EMBL" id="CAF0885680.1"/>
    </source>
</evidence>
<dbReference type="OrthoDB" id="10015359at2759"/>
<dbReference type="EMBL" id="CAJNOM010000159">
    <property type="protein sequence ID" value="CAF1158709.1"/>
    <property type="molecule type" value="Genomic_DNA"/>
</dbReference>
<feature type="signal peptide" evidence="2">
    <location>
        <begin position="1"/>
        <end position="17"/>
    </location>
</feature>
<feature type="chain" id="PRO_5035598825" evidence="2">
    <location>
        <begin position="18"/>
        <end position="180"/>
    </location>
</feature>
<dbReference type="Proteomes" id="UP000663877">
    <property type="component" value="Unassembled WGS sequence"/>
</dbReference>
<dbReference type="AlphaFoldDB" id="A0A813YJX5"/>
<evidence type="ECO:0000313" key="4">
    <source>
        <dbReference type="EMBL" id="CAF1158709.1"/>
    </source>
</evidence>
<keyword evidence="1" id="KW-1133">Transmembrane helix</keyword>
<dbReference type="Proteomes" id="UP000663832">
    <property type="component" value="Unassembled WGS sequence"/>
</dbReference>
<keyword evidence="5" id="KW-1185">Reference proteome</keyword>
<evidence type="ECO:0000313" key="6">
    <source>
        <dbReference type="Proteomes" id="UP000663877"/>
    </source>
</evidence>
<dbReference type="EMBL" id="CAJNOI010000032">
    <property type="protein sequence ID" value="CAF0885680.1"/>
    <property type="molecule type" value="Genomic_DNA"/>
</dbReference>
<sequence>MNYGNTIFICMFLIVSGHRESFDTKCKRSCNTQKGSTECWKTTTDGFATGLSAAMIDFCQVVLKVRSLTNETESWYGISRDILTKQIEEYEHEDGVRQLSKEDIKLIAISLLDKCFNSSSSPSSSEPSCPLCSEKEIKTVKKWRLSSILLFSITVFFTIIIMLIYTHYTYHVQRSYVSVN</sequence>
<evidence type="ECO:0000256" key="1">
    <source>
        <dbReference type="SAM" id="Phobius"/>
    </source>
</evidence>
<keyword evidence="2" id="KW-0732">Signal</keyword>
<keyword evidence="1" id="KW-0812">Transmembrane</keyword>
<name>A0A813YJX5_9BILA</name>
<accession>A0A813YJX5</accession>
<organism evidence="3 6">
    <name type="scientific">Adineta steineri</name>
    <dbReference type="NCBI Taxonomy" id="433720"/>
    <lineage>
        <taxon>Eukaryota</taxon>
        <taxon>Metazoa</taxon>
        <taxon>Spiralia</taxon>
        <taxon>Gnathifera</taxon>
        <taxon>Rotifera</taxon>
        <taxon>Eurotatoria</taxon>
        <taxon>Bdelloidea</taxon>
        <taxon>Adinetida</taxon>
        <taxon>Adinetidae</taxon>
        <taxon>Adineta</taxon>
    </lineage>
</organism>
<proteinExistence type="predicted"/>
<keyword evidence="1" id="KW-0472">Membrane</keyword>
<reference evidence="3" key="1">
    <citation type="submission" date="2021-02" db="EMBL/GenBank/DDBJ databases">
        <authorList>
            <person name="Nowell W R."/>
        </authorList>
    </citation>
    <scope>NUCLEOTIDE SEQUENCE</scope>
</reference>
<gene>
    <name evidence="3" type="ORF">BJG266_LOCUS9670</name>
    <name evidence="4" type="ORF">QVE165_LOCUS23430</name>
</gene>
<evidence type="ECO:0000256" key="2">
    <source>
        <dbReference type="SAM" id="SignalP"/>
    </source>
</evidence>
<comment type="caution">
    <text evidence="3">The sequence shown here is derived from an EMBL/GenBank/DDBJ whole genome shotgun (WGS) entry which is preliminary data.</text>
</comment>
<protein>
    <submittedName>
        <fullName evidence="3">Uncharacterized protein</fullName>
    </submittedName>
</protein>
<feature type="transmembrane region" description="Helical" evidence="1">
    <location>
        <begin position="148"/>
        <end position="168"/>
    </location>
</feature>